<dbReference type="OrthoDB" id="1113347at2759"/>
<evidence type="ECO:0000313" key="3">
    <source>
        <dbReference type="Proteomes" id="UP000325577"/>
    </source>
</evidence>
<name>A0A5J5BFB6_9ASTE</name>
<dbReference type="AlphaFoldDB" id="A0A5J5BFB6"/>
<dbReference type="EMBL" id="CM018036">
    <property type="protein sequence ID" value="KAA8541348.1"/>
    <property type="molecule type" value="Genomic_DNA"/>
</dbReference>
<dbReference type="Proteomes" id="UP000325577">
    <property type="component" value="Linkage Group LG13"/>
</dbReference>
<gene>
    <name evidence="2" type="ORF">F0562_025333</name>
</gene>
<protein>
    <recommendedName>
        <fullName evidence="1">Retrovirus-related Pol polyprotein from transposon TNT 1-94-like beta-barrel domain-containing protein</fullName>
    </recommendedName>
</protein>
<proteinExistence type="predicted"/>
<sequence>MVVVQDEEEAVVPEVTELSRTIRQKEEEKANEAVTTIAKIMTKGMYSAILVIIMATIPMSVEATTEVGANNHMCGRKELFVDLNETIQGQVSFSNSSKTLVKAKGNIMIKNKSGDYDFISNVYYV</sequence>
<reference evidence="2 3" key="1">
    <citation type="submission" date="2019-09" db="EMBL/GenBank/DDBJ databases">
        <title>A chromosome-level genome assembly of the Chinese tupelo Nyssa sinensis.</title>
        <authorList>
            <person name="Yang X."/>
            <person name="Kang M."/>
            <person name="Yang Y."/>
            <person name="Xiong H."/>
            <person name="Wang M."/>
            <person name="Zhang Z."/>
            <person name="Wang Z."/>
            <person name="Wu H."/>
            <person name="Ma T."/>
            <person name="Liu J."/>
            <person name="Xi Z."/>
        </authorList>
    </citation>
    <scope>NUCLEOTIDE SEQUENCE [LARGE SCALE GENOMIC DNA]</scope>
    <source>
        <strain evidence="2">J267</strain>
        <tissue evidence="2">Leaf</tissue>
    </source>
</reference>
<evidence type="ECO:0000313" key="2">
    <source>
        <dbReference type="EMBL" id="KAA8541348.1"/>
    </source>
</evidence>
<dbReference type="Pfam" id="PF22936">
    <property type="entry name" value="Pol_BBD"/>
    <property type="match status" value="1"/>
</dbReference>
<keyword evidence="3" id="KW-1185">Reference proteome</keyword>
<dbReference type="InterPro" id="IPR054722">
    <property type="entry name" value="PolX-like_BBD"/>
</dbReference>
<feature type="domain" description="Retrovirus-related Pol polyprotein from transposon TNT 1-94-like beta-barrel" evidence="1">
    <location>
        <begin position="67"/>
        <end position="125"/>
    </location>
</feature>
<evidence type="ECO:0000259" key="1">
    <source>
        <dbReference type="Pfam" id="PF22936"/>
    </source>
</evidence>
<organism evidence="2 3">
    <name type="scientific">Nyssa sinensis</name>
    <dbReference type="NCBI Taxonomy" id="561372"/>
    <lineage>
        <taxon>Eukaryota</taxon>
        <taxon>Viridiplantae</taxon>
        <taxon>Streptophyta</taxon>
        <taxon>Embryophyta</taxon>
        <taxon>Tracheophyta</taxon>
        <taxon>Spermatophyta</taxon>
        <taxon>Magnoliopsida</taxon>
        <taxon>eudicotyledons</taxon>
        <taxon>Gunneridae</taxon>
        <taxon>Pentapetalae</taxon>
        <taxon>asterids</taxon>
        <taxon>Cornales</taxon>
        <taxon>Nyssaceae</taxon>
        <taxon>Nyssa</taxon>
    </lineage>
</organism>
<accession>A0A5J5BFB6</accession>